<dbReference type="PROSITE" id="PS50240">
    <property type="entry name" value="TRYPSIN_DOM"/>
    <property type="match status" value="1"/>
</dbReference>
<reference evidence="10" key="1">
    <citation type="journal article" date="2017" name="Mol. Genet. Metab. Rep.">
        <title>Comparative genomic analysis of eutherian kallikrein genes.</title>
        <authorList>
            <person name="Premzl M."/>
        </authorList>
    </citation>
    <scope>NUCLEOTIDE SEQUENCE</scope>
</reference>
<dbReference type="PANTHER" id="PTHR24271:SF47">
    <property type="entry name" value="KALLIKREIN-1"/>
    <property type="match status" value="1"/>
</dbReference>
<dbReference type="InterPro" id="IPR043504">
    <property type="entry name" value="Peptidase_S1_PA_chymotrypsin"/>
</dbReference>
<sequence>MRVFKVSLRSLNSSKLTACSSWTAVTMWFLILFLALSLGGIDAAPPVQSRIFGGFNCEKNSQPWQVAVYRFTKYQCGGVLLNANWVLTAAHCHNDKYQVWLGKNNFFEDEPSAQHRLVSKAIPHPDFNMSLLNEHTPQPEDDYSNDLMLLRLKKPADITDVVKPIDLPTEEPKLGSTCLASGWGSITPVIYEPADDLQCVNFKLLPNEDCVKAHIEKVTDVMLCAGDMDGGKDTCMGDSGGPLICDGVLHGITSWGPSPCGKPNVPGIYTKLIKFNSWIKDTIAKNA</sequence>
<dbReference type="InterPro" id="IPR001314">
    <property type="entry name" value="Peptidase_S1A"/>
</dbReference>
<keyword evidence="2 8" id="KW-0732">Signal</keyword>
<dbReference type="Gene3D" id="2.40.10.10">
    <property type="entry name" value="Trypsin-like serine proteases"/>
    <property type="match status" value="2"/>
</dbReference>
<dbReference type="AlphaFoldDB" id="A0A1R3UCI2"/>
<evidence type="ECO:0000256" key="2">
    <source>
        <dbReference type="ARBA" id="ARBA00022729"/>
    </source>
</evidence>
<keyword evidence="5" id="KW-0865">Zymogen</keyword>
<dbReference type="PROSITE" id="PS00135">
    <property type="entry name" value="TRYPSIN_SER"/>
    <property type="match status" value="1"/>
</dbReference>
<dbReference type="SMART" id="SM00020">
    <property type="entry name" value="Tryp_SPc"/>
    <property type="match status" value="1"/>
</dbReference>
<reference evidence="10" key="2">
    <citation type="journal article" date="2019" name="Gene Rep">
        <title>Eutherian third-party data gene collections.</title>
        <authorList>
            <person name="Premzl M."/>
        </authorList>
    </citation>
    <scope>NUCLEOTIDE SEQUENCE</scope>
</reference>
<keyword evidence="6" id="KW-1015">Disulfide bond</keyword>
<dbReference type="CDD" id="cd00190">
    <property type="entry name" value="Tryp_SPc"/>
    <property type="match status" value="1"/>
</dbReference>
<feature type="chain" id="PRO_5012751686" evidence="8">
    <location>
        <begin position="44"/>
        <end position="287"/>
    </location>
</feature>
<dbReference type="PROSITE" id="PS00134">
    <property type="entry name" value="TRYPSIN_HIS"/>
    <property type="match status" value="1"/>
</dbReference>
<keyword evidence="4 7" id="KW-0720">Serine protease</keyword>
<feature type="domain" description="Peptidase S1" evidence="9">
    <location>
        <begin position="51"/>
        <end position="284"/>
    </location>
</feature>
<evidence type="ECO:0000256" key="7">
    <source>
        <dbReference type="RuleBase" id="RU363034"/>
    </source>
</evidence>
<dbReference type="FunFam" id="2.40.10.10:FF:000032">
    <property type="entry name" value="Kallikrein 1-related peptidase C9"/>
    <property type="match status" value="1"/>
</dbReference>
<dbReference type="SUPFAM" id="SSF50494">
    <property type="entry name" value="Trypsin-like serine proteases"/>
    <property type="match status" value="1"/>
</dbReference>
<dbReference type="InterPro" id="IPR018114">
    <property type="entry name" value="TRYPSIN_HIS"/>
</dbReference>
<dbReference type="GO" id="GO:0004252">
    <property type="term" value="F:serine-type endopeptidase activity"/>
    <property type="evidence" value="ECO:0007669"/>
    <property type="project" value="InterPro"/>
</dbReference>
<gene>
    <name evidence="10" type="primary">Klna12</name>
</gene>
<evidence type="ECO:0000256" key="1">
    <source>
        <dbReference type="ARBA" id="ARBA00022670"/>
    </source>
</evidence>
<keyword evidence="1 7" id="KW-0645">Protease</keyword>
<keyword evidence="3 7" id="KW-0378">Hydrolase</keyword>
<evidence type="ECO:0000259" key="9">
    <source>
        <dbReference type="PROSITE" id="PS50240"/>
    </source>
</evidence>
<dbReference type="Pfam" id="PF00089">
    <property type="entry name" value="Trypsin"/>
    <property type="match status" value="1"/>
</dbReference>
<feature type="signal peptide" evidence="8">
    <location>
        <begin position="1"/>
        <end position="43"/>
    </location>
</feature>
<accession>A0A1R3UCI2</accession>
<dbReference type="InterPro" id="IPR009003">
    <property type="entry name" value="Peptidase_S1_PA"/>
</dbReference>
<evidence type="ECO:0000256" key="4">
    <source>
        <dbReference type="ARBA" id="ARBA00022825"/>
    </source>
</evidence>
<dbReference type="InterPro" id="IPR033116">
    <property type="entry name" value="TRYPSIN_SER"/>
</dbReference>
<dbReference type="PRINTS" id="PR00722">
    <property type="entry name" value="CHYMOTRYPSIN"/>
</dbReference>
<organism evidence="10">
    <name type="scientific">Mus musculus</name>
    <name type="common">Mouse</name>
    <dbReference type="NCBI Taxonomy" id="10090"/>
    <lineage>
        <taxon>Eukaryota</taxon>
        <taxon>Metazoa</taxon>
        <taxon>Chordata</taxon>
        <taxon>Craniata</taxon>
        <taxon>Vertebrata</taxon>
        <taxon>Euteleostomi</taxon>
        <taxon>Mammalia</taxon>
        <taxon>Eutheria</taxon>
        <taxon>Euarchontoglires</taxon>
        <taxon>Glires</taxon>
        <taxon>Rodentia</taxon>
        <taxon>Myomorpha</taxon>
        <taxon>Muroidea</taxon>
        <taxon>Muridae</taxon>
        <taxon>Murinae</taxon>
        <taxon>Mus</taxon>
        <taxon>Mus</taxon>
    </lineage>
</organism>
<evidence type="ECO:0000256" key="5">
    <source>
        <dbReference type="ARBA" id="ARBA00023145"/>
    </source>
</evidence>
<evidence type="ECO:0000256" key="3">
    <source>
        <dbReference type="ARBA" id="ARBA00022801"/>
    </source>
</evidence>
<dbReference type="PANTHER" id="PTHR24271">
    <property type="entry name" value="KALLIKREIN-RELATED"/>
    <property type="match status" value="1"/>
</dbReference>
<dbReference type="FunFam" id="2.40.10.10:FF:000042">
    <property type="entry name" value="Kallikrein 1-related peptidase C9"/>
    <property type="match status" value="1"/>
</dbReference>
<name>A0A1R3UCI2_MOUSE</name>
<evidence type="ECO:0000256" key="6">
    <source>
        <dbReference type="ARBA" id="ARBA00023157"/>
    </source>
</evidence>
<dbReference type="GO" id="GO:0006508">
    <property type="term" value="P:proteolysis"/>
    <property type="evidence" value="ECO:0007669"/>
    <property type="project" value="UniProtKB-KW"/>
</dbReference>
<evidence type="ECO:0000313" key="10">
    <source>
        <dbReference type="EMBL" id="SFW93243.1"/>
    </source>
</evidence>
<protein>
    <submittedName>
        <fullName evidence="10">Kallikrein a12</fullName>
    </submittedName>
</protein>
<proteinExistence type="predicted"/>
<dbReference type="InterPro" id="IPR001254">
    <property type="entry name" value="Trypsin_dom"/>
</dbReference>
<evidence type="ECO:0000256" key="8">
    <source>
        <dbReference type="SAM" id="SignalP"/>
    </source>
</evidence>
<dbReference type="EMBL" id="LT631596">
    <property type="protein sequence ID" value="SFW93243.1"/>
    <property type="molecule type" value="Genomic_DNA"/>
</dbReference>